<feature type="transmembrane region" description="Helical" evidence="1">
    <location>
        <begin position="199"/>
        <end position="218"/>
    </location>
</feature>
<feature type="transmembrane region" description="Helical" evidence="1">
    <location>
        <begin position="521"/>
        <end position="547"/>
    </location>
</feature>
<evidence type="ECO:0000256" key="1">
    <source>
        <dbReference type="SAM" id="Phobius"/>
    </source>
</evidence>
<evidence type="ECO:0000313" key="3">
    <source>
        <dbReference type="Proteomes" id="UP001500665"/>
    </source>
</evidence>
<keyword evidence="1" id="KW-0472">Membrane</keyword>
<feature type="transmembrane region" description="Helical" evidence="1">
    <location>
        <begin position="40"/>
        <end position="58"/>
    </location>
</feature>
<keyword evidence="3" id="KW-1185">Reference proteome</keyword>
<keyword evidence="1" id="KW-0812">Transmembrane</keyword>
<dbReference type="EMBL" id="BAAAHH010000043">
    <property type="protein sequence ID" value="GAA0966349.1"/>
    <property type="molecule type" value="Genomic_DNA"/>
</dbReference>
<feature type="transmembrane region" description="Helical" evidence="1">
    <location>
        <begin position="367"/>
        <end position="384"/>
    </location>
</feature>
<organism evidence="2 3">
    <name type="scientific">Actinocorallia libanotica</name>
    <dbReference type="NCBI Taxonomy" id="46162"/>
    <lineage>
        <taxon>Bacteria</taxon>
        <taxon>Bacillati</taxon>
        <taxon>Actinomycetota</taxon>
        <taxon>Actinomycetes</taxon>
        <taxon>Streptosporangiales</taxon>
        <taxon>Thermomonosporaceae</taxon>
        <taxon>Actinocorallia</taxon>
    </lineage>
</organism>
<feature type="transmembrane region" description="Helical" evidence="1">
    <location>
        <begin position="70"/>
        <end position="90"/>
    </location>
</feature>
<evidence type="ECO:0000313" key="2">
    <source>
        <dbReference type="EMBL" id="GAA0966349.1"/>
    </source>
</evidence>
<gene>
    <name evidence="2" type="ORF">GCM10009550_68420</name>
</gene>
<protein>
    <recommendedName>
        <fullName evidence="4">Glycosyltransferase RgtA/B/C/D-like domain-containing protein</fullName>
    </recommendedName>
</protein>
<feature type="transmembrane region" description="Helical" evidence="1">
    <location>
        <begin position="326"/>
        <end position="347"/>
    </location>
</feature>
<evidence type="ECO:0008006" key="4">
    <source>
        <dbReference type="Google" id="ProtNLM"/>
    </source>
</evidence>
<reference evidence="2 3" key="1">
    <citation type="journal article" date="2019" name="Int. J. Syst. Evol. Microbiol.">
        <title>The Global Catalogue of Microorganisms (GCM) 10K type strain sequencing project: providing services to taxonomists for standard genome sequencing and annotation.</title>
        <authorList>
            <consortium name="The Broad Institute Genomics Platform"/>
            <consortium name="The Broad Institute Genome Sequencing Center for Infectious Disease"/>
            <person name="Wu L."/>
            <person name="Ma J."/>
        </authorList>
    </citation>
    <scope>NUCLEOTIDE SEQUENCE [LARGE SCALE GENOMIC DNA]</scope>
    <source>
        <strain evidence="2 3">JCM 10696</strain>
    </source>
</reference>
<feature type="transmembrane region" description="Helical" evidence="1">
    <location>
        <begin position="491"/>
        <end position="509"/>
    </location>
</feature>
<accession>A0ABN1RWI9</accession>
<feature type="transmembrane region" description="Helical" evidence="1">
    <location>
        <begin position="289"/>
        <end position="306"/>
    </location>
</feature>
<feature type="transmembrane region" description="Helical" evidence="1">
    <location>
        <begin position="428"/>
        <end position="448"/>
    </location>
</feature>
<feature type="transmembrane region" description="Helical" evidence="1">
    <location>
        <begin position="460"/>
        <end position="479"/>
    </location>
</feature>
<keyword evidence="1" id="KW-1133">Transmembrane helix</keyword>
<proteinExistence type="predicted"/>
<comment type="caution">
    <text evidence="2">The sequence shown here is derived from an EMBL/GenBank/DDBJ whole genome shotgun (WGS) entry which is preliminary data.</text>
</comment>
<name>A0ABN1RWI9_9ACTN</name>
<dbReference type="Proteomes" id="UP001500665">
    <property type="component" value="Unassembled WGS sequence"/>
</dbReference>
<feature type="transmembrane region" description="Helical" evidence="1">
    <location>
        <begin position="149"/>
        <end position="167"/>
    </location>
</feature>
<sequence length="674" mass="71844">MPSLLLARLSLAPALLVVAWLLVSLPLLLAGSYTIGPALALFVPVAAAVVTIGCRGAIRAPAPPAPGPRLAWWPATGVLLVSLAFLLVQLKYNSEQIIVRRDPATYVQFATWLNDHGRLPITTSEWAFGGADPILRFDSPGFYASGGEIVPQFLAGLPLLLALGGWIGGTPVLLAMAPLLGAGAVLSFGGLTARLVGPLWAPVGALAFALCWPLMFVSRSTYSETAALVLLLGGLCLLHDVRDLWEGRLRAFLAGLCLGLVVLVRIDGLRDVLPVVVFAGVLFARRRRTGIPLAAGLLLGAAAGLAEGFLLSRPYLDYIGGSLRPLLLLSGAAVAGTLLLVAVWRLWPGWFLRVGDGIARGRLPDAAAALTVLLVLAFAVRPYVQTVRRVPANPEDAFNSGYIEHIQRSTGLPVDGARQYTELALHWVVWYVGLPVLILATFGAALLVRRLLRGGSPAWALPFSIIALTTVATLLRPGITPDHPWASRRLVAVVVPGVLLLAVWTLAWATRRFRRLGYGRAATFAMAFAGVLVLLVPVGASSAGLVFKAVDQGELRAIDRLCAGLRQGTTVLIVERVTADRFSPVVRNMCGVPTARVDGASVQDVRRVADRIIAEGRRPVLLGAEPADVAPYGEPARAVDLDTRQDGHALDDRPKHTWSLHITVWQSEYAPPQG</sequence>
<feature type="transmembrane region" description="Helical" evidence="1">
    <location>
        <begin position="251"/>
        <end position="268"/>
    </location>
</feature>